<dbReference type="Proteomes" id="UP001152888">
    <property type="component" value="Unassembled WGS sequence"/>
</dbReference>
<reference evidence="1" key="1">
    <citation type="submission" date="2022-03" db="EMBL/GenBank/DDBJ databases">
        <authorList>
            <person name="Sayadi A."/>
        </authorList>
    </citation>
    <scope>NUCLEOTIDE SEQUENCE</scope>
</reference>
<dbReference type="EMBL" id="CAKOFQ010006966">
    <property type="protein sequence ID" value="CAH1984867.1"/>
    <property type="molecule type" value="Genomic_DNA"/>
</dbReference>
<dbReference type="AlphaFoldDB" id="A0A9P0KY64"/>
<keyword evidence="2" id="KW-1185">Reference proteome</keyword>
<proteinExistence type="predicted"/>
<name>A0A9P0KY64_ACAOB</name>
<organism evidence="1 2">
    <name type="scientific">Acanthoscelides obtectus</name>
    <name type="common">Bean weevil</name>
    <name type="synonym">Bruchus obtectus</name>
    <dbReference type="NCBI Taxonomy" id="200917"/>
    <lineage>
        <taxon>Eukaryota</taxon>
        <taxon>Metazoa</taxon>
        <taxon>Ecdysozoa</taxon>
        <taxon>Arthropoda</taxon>
        <taxon>Hexapoda</taxon>
        <taxon>Insecta</taxon>
        <taxon>Pterygota</taxon>
        <taxon>Neoptera</taxon>
        <taxon>Endopterygota</taxon>
        <taxon>Coleoptera</taxon>
        <taxon>Polyphaga</taxon>
        <taxon>Cucujiformia</taxon>
        <taxon>Chrysomeloidea</taxon>
        <taxon>Chrysomelidae</taxon>
        <taxon>Bruchinae</taxon>
        <taxon>Bruchini</taxon>
        <taxon>Acanthoscelides</taxon>
    </lineage>
</organism>
<sequence>MTHFKNEANSWNRGKELLRKSGRERGETIPEVFQRSQCFSHTKYSFLAVMRQYSHVVCTLLLRQGSVKHDRTTNKINQQIIDYPRKNIKLLIAKLSYRYSQCCLLGKTELI</sequence>
<accession>A0A9P0KY64</accession>
<evidence type="ECO:0000313" key="2">
    <source>
        <dbReference type="Proteomes" id="UP001152888"/>
    </source>
</evidence>
<protein>
    <submittedName>
        <fullName evidence="1">Uncharacterized protein</fullName>
    </submittedName>
</protein>
<comment type="caution">
    <text evidence="1">The sequence shown here is derived from an EMBL/GenBank/DDBJ whole genome shotgun (WGS) entry which is preliminary data.</text>
</comment>
<evidence type="ECO:0000313" key="1">
    <source>
        <dbReference type="EMBL" id="CAH1984867.1"/>
    </source>
</evidence>
<gene>
    <name evidence="1" type="ORF">ACAOBT_LOCUS16365</name>
</gene>